<comment type="caution">
    <text evidence="1">The sequence shown here is derived from an EMBL/GenBank/DDBJ whole genome shotgun (WGS) entry which is preliminary data.</text>
</comment>
<keyword evidence="2" id="KW-1185">Reference proteome</keyword>
<sequence length="67" mass="7688">MATLPLHALEAWAEELVIGPRHPRRDVVSDIRRRCLLMVSTHRRAAAAYNLPEDWPFCAMAPQRAPR</sequence>
<name>A0ABV6IL94_9PROT</name>
<organism evidence="1 2">
    <name type="scientific">Muricoccus vinaceus</name>
    <dbReference type="NCBI Taxonomy" id="424704"/>
    <lineage>
        <taxon>Bacteria</taxon>
        <taxon>Pseudomonadati</taxon>
        <taxon>Pseudomonadota</taxon>
        <taxon>Alphaproteobacteria</taxon>
        <taxon>Acetobacterales</taxon>
        <taxon>Roseomonadaceae</taxon>
        <taxon>Muricoccus</taxon>
    </lineage>
</organism>
<gene>
    <name evidence="1" type="ORF">ACFFIC_02205</name>
</gene>
<evidence type="ECO:0000313" key="1">
    <source>
        <dbReference type="EMBL" id="MFC0384361.1"/>
    </source>
</evidence>
<dbReference type="Proteomes" id="UP001589789">
    <property type="component" value="Unassembled WGS sequence"/>
</dbReference>
<dbReference type="EMBL" id="JBHLVZ010000002">
    <property type="protein sequence ID" value="MFC0384361.1"/>
    <property type="molecule type" value="Genomic_DNA"/>
</dbReference>
<accession>A0ABV6IL94</accession>
<evidence type="ECO:0000313" key="2">
    <source>
        <dbReference type="Proteomes" id="UP001589789"/>
    </source>
</evidence>
<reference evidence="1 2" key="1">
    <citation type="submission" date="2024-09" db="EMBL/GenBank/DDBJ databases">
        <authorList>
            <person name="Sun Q."/>
            <person name="Mori K."/>
        </authorList>
    </citation>
    <scope>NUCLEOTIDE SEQUENCE [LARGE SCALE GENOMIC DNA]</scope>
    <source>
        <strain evidence="1 2">CCM 7468</strain>
    </source>
</reference>
<protein>
    <submittedName>
        <fullName evidence="1">Uncharacterized protein</fullName>
    </submittedName>
</protein>
<proteinExistence type="predicted"/>
<dbReference type="RefSeq" id="WP_377048412.1">
    <property type="nucleotide sequence ID" value="NZ_JBHLVZ010000002.1"/>
</dbReference>